<organism evidence="1 2">
    <name type="scientific">Thalictrum thalictroides</name>
    <name type="common">Rue-anemone</name>
    <name type="synonym">Anemone thalictroides</name>
    <dbReference type="NCBI Taxonomy" id="46969"/>
    <lineage>
        <taxon>Eukaryota</taxon>
        <taxon>Viridiplantae</taxon>
        <taxon>Streptophyta</taxon>
        <taxon>Embryophyta</taxon>
        <taxon>Tracheophyta</taxon>
        <taxon>Spermatophyta</taxon>
        <taxon>Magnoliopsida</taxon>
        <taxon>Ranunculales</taxon>
        <taxon>Ranunculaceae</taxon>
        <taxon>Thalictroideae</taxon>
        <taxon>Thalictrum</taxon>
    </lineage>
</organism>
<reference evidence="1 2" key="1">
    <citation type="submission" date="2020-06" db="EMBL/GenBank/DDBJ databases">
        <title>Transcriptomic and genomic resources for Thalictrum thalictroides and T. hernandezii: Facilitating candidate gene discovery in an emerging model plant lineage.</title>
        <authorList>
            <person name="Arias T."/>
            <person name="Riano-Pachon D.M."/>
            <person name="Di Stilio V.S."/>
        </authorList>
    </citation>
    <scope>NUCLEOTIDE SEQUENCE [LARGE SCALE GENOMIC DNA]</scope>
    <source>
        <strain evidence="2">cv. WT478/WT964</strain>
        <tissue evidence="1">Leaves</tissue>
    </source>
</reference>
<evidence type="ECO:0000313" key="1">
    <source>
        <dbReference type="EMBL" id="KAF5193034.1"/>
    </source>
</evidence>
<dbReference type="AlphaFoldDB" id="A0A7J6W6N6"/>
<feature type="non-terminal residue" evidence="1">
    <location>
        <position position="140"/>
    </location>
</feature>
<evidence type="ECO:0000313" key="2">
    <source>
        <dbReference type="Proteomes" id="UP000554482"/>
    </source>
</evidence>
<keyword evidence="1" id="KW-0808">Transferase</keyword>
<accession>A0A7J6W6N6</accession>
<dbReference type="Proteomes" id="UP000554482">
    <property type="component" value="Unassembled WGS sequence"/>
</dbReference>
<keyword evidence="1" id="KW-0695">RNA-directed DNA polymerase</keyword>
<dbReference type="GO" id="GO:0003964">
    <property type="term" value="F:RNA-directed DNA polymerase activity"/>
    <property type="evidence" value="ECO:0007669"/>
    <property type="project" value="UniProtKB-KW"/>
</dbReference>
<dbReference type="EMBL" id="JABWDY010020596">
    <property type="protein sequence ID" value="KAF5193034.1"/>
    <property type="molecule type" value="Genomic_DNA"/>
</dbReference>
<gene>
    <name evidence="1" type="ORF">FRX31_017379</name>
</gene>
<comment type="caution">
    <text evidence="1">The sequence shown here is derived from an EMBL/GenBank/DDBJ whole genome shotgun (WGS) entry which is preliminary data.</text>
</comment>
<protein>
    <submittedName>
        <fullName evidence="1">Reverse transcriptase zinc-binding domain</fullName>
    </submittedName>
</protein>
<dbReference type="OrthoDB" id="1705419at2759"/>
<dbReference type="PANTHER" id="PTHR36617">
    <property type="entry name" value="PROTEIN, PUTATIVE-RELATED"/>
    <property type="match status" value="1"/>
</dbReference>
<dbReference type="PANTHER" id="PTHR36617:SF15">
    <property type="entry name" value="REVERSE TRANSCRIPTASE ZINC-BINDING DOMAIN-CONTAINING PROTEIN"/>
    <property type="match status" value="1"/>
</dbReference>
<proteinExistence type="predicted"/>
<keyword evidence="2" id="KW-1185">Reference proteome</keyword>
<keyword evidence="1" id="KW-0548">Nucleotidyltransferase</keyword>
<name>A0A7J6W6N6_THATH</name>
<sequence>MLQKLFHIIAFVVGKGNRVSFWNDIWCGESSFRDEFPELYLKSYEKEGSVASHLKWEDNVHAWDLKIRARLSEAEIEQTGNLLHLLESVQPCVEDEDTIRWTLSRTGRYTVRSMHDVIAAREGVVNYPHKLVWKSDMPYK</sequence>